<protein>
    <recommendedName>
        <fullName evidence="1">Methyltransferase domain-containing protein</fullName>
    </recommendedName>
</protein>
<keyword evidence="3" id="KW-1185">Reference proteome</keyword>
<dbReference type="PANTHER" id="PTHR43591:SF99">
    <property type="entry name" value="OS06G0646000 PROTEIN"/>
    <property type="match status" value="1"/>
</dbReference>
<evidence type="ECO:0000313" key="2">
    <source>
        <dbReference type="EMBL" id="GHB29487.1"/>
    </source>
</evidence>
<dbReference type="Gene3D" id="3.40.50.150">
    <property type="entry name" value="Vaccinia Virus protein VP39"/>
    <property type="match status" value="1"/>
</dbReference>
<evidence type="ECO:0000313" key="3">
    <source>
        <dbReference type="Proteomes" id="UP000599437"/>
    </source>
</evidence>
<dbReference type="Pfam" id="PF13649">
    <property type="entry name" value="Methyltransf_25"/>
    <property type="match status" value="1"/>
</dbReference>
<accession>A0ABQ3E7Y1</accession>
<organism evidence="2 3">
    <name type="scientific">Streptomyces chryseus</name>
    <dbReference type="NCBI Taxonomy" id="68186"/>
    <lineage>
        <taxon>Bacteria</taxon>
        <taxon>Bacillati</taxon>
        <taxon>Actinomycetota</taxon>
        <taxon>Actinomycetes</taxon>
        <taxon>Kitasatosporales</taxon>
        <taxon>Streptomycetaceae</taxon>
        <taxon>Streptomyces</taxon>
    </lineage>
</organism>
<dbReference type="Proteomes" id="UP000599437">
    <property type="component" value="Unassembled WGS sequence"/>
</dbReference>
<dbReference type="InterPro" id="IPR029063">
    <property type="entry name" value="SAM-dependent_MTases_sf"/>
</dbReference>
<dbReference type="EMBL" id="BMVO01000034">
    <property type="protein sequence ID" value="GHB29487.1"/>
    <property type="molecule type" value="Genomic_DNA"/>
</dbReference>
<dbReference type="PANTHER" id="PTHR43591">
    <property type="entry name" value="METHYLTRANSFERASE"/>
    <property type="match status" value="1"/>
</dbReference>
<gene>
    <name evidence="2" type="ORF">GCM10010346_61290</name>
</gene>
<dbReference type="SUPFAM" id="SSF53335">
    <property type="entry name" value="S-adenosyl-L-methionine-dependent methyltransferases"/>
    <property type="match status" value="1"/>
</dbReference>
<sequence>MAPNAEPATAAGPLTAFREAHSEALAEAFSRLVGTFWTDGVLNDPASAREAVPDLLVAWDDADADAAHRGYLAIALGLLVEAEYPVLGGPVATAVRQGLDSFLDEVRGTTVVTPLTLALLYLLSHFPDERARVRSAFSGVPLDPDDRTRLDRGLTRLDHLDPDLGRAWPSPFDWDIDEQERDFDRAWIRTLTPEQISATWDDDTRTLWATAGAKALWSVANGMPTPVVDQNPYWSAPHEPASTADSATFTRHESALRCTSCRSALTFQDRGARCQSCTTYYPVALGGILDLSRRERSGAGVSDAAEDIEADVLQNAAVMSTVGQHYEVGLRPAFLRVMGQNWGGGITPAIEDAYIADRLRAAAARTGAPVLDLAAGAGRWTWVVADAVGADRVIALDLNDAMLHWLRGRLPHVAAVRASALELPVADSCLAAVNCWNALQAMPDAAQVIAEIGRCLQPGGMLTLMTFRWADDPVYRYFQRSHIFPARPEGYLLFEPQEIRSWLAAAGLSVVEESGPGTFVFLTAKREG</sequence>
<name>A0ABQ3E7Y1_9ACTN</name>
<reference evidence="3" key="1">
    <citation type="journal article" date="2019" name="Int. J. Syst. Evol. Microbiol.">
        <title>The Global Catalogue of Microorganisms (GCM) 10K type strain sequencing project: providing services to taxonomists for standard genome sequencing and annotation.</title>
        <authorList>
            <consortium name="The Broad Institute Genomics Platform"/>
            <consortium name="The Broad Institute Genome Sequencing Center for Infectious Disease"/>
            <person name="Wu L."/>
            <person name="Ma J."/>
        </authorList>
    </citation>
    <scope>NUCLEOTIDE SEQUENCE [LARGE SCALE GENOMIC DNA]</scope>
    <source>
        <strain evidence="3">JCM 4737</strain>
    </source>
</reference>
<dbReference type="InterPro" id="IPR041698">
    <property type="entry name" value="Methyltransf_25"/>
</dbReference>
<proteinExistence type="predicted"/>
<comment type="caution">
    <text evidence="2">The sequence shown here is derived from an EMBL/GenBank/DDBJ whole genome shotgun (WGS) entry which is preliminary data.</text>
</comment>
<feature type="domain" description="Methyltransferase" evidence="1">
    <location>
        <begin position="370"/>
        <end position="460"/>
    </location>
</feature>
<evidence type="ECO:0000259" key="1">
    <source>
        <dbReference type="Pfam" id="PF13649"/>
    </source>
</evidence>
<dbReference type="RefSeq" id="WP_138895557.1">
    <property type="nucleotide sequence ID" value="NZ_BMVO01000034.1"/>
</dbReference>
<dbReference type="CDD" id="cd02440">
    <property type="entry name" value="AdoMet_MTases"/>
    <property type="match status" value="1"/>
</dbReference>